<protein>
    <recommendedName>
        <fullName evidence="4">Lipoprotein</fullName>
    </recommendedName>
</protein>
<comment type="caution">
    <text evidence="2">The sequence shown here is derived from an EMBL/GenBank/DDBJ whole genome shotgun (WGS) entry which is preliminary data.</text>
</comment>
<gene>
    <name evidence="2" type="ORF">Q4527_01785</name>
</gene>
<organism evidence="2 3">
    <name type="scientific">Alteromonas stellipolaris</name>
    <dbReference type="NCBI Taxonomy" id="233316"/>
    <lineage>
        <taxon>Bacteria</taxon>
        <taxon>Pseudomonadati</taxon>
        <taxon>Pseudomonadota</taxon>
        <taxon>Gammaproteobacteria</taxon>
        <taxon>Alteromonadales</taxon>
        <taxon>Alteromonadaceae</taxon>
        <taxon>Alteromonas/Salinimonas group</taxon>
        <taxon>Alteromonas</taxon>
    </lineage>
</organism>
<dbReference type="GeneID" id="83258350"/>
<proteinExistence type="predicted"/>
<evidence type="ECO:0000313" key="3">
    <source>
        <dbReference type="Proteomes" id="UP001170717"/>
    </source>
</evidence>
<name>A0AAW7YWK1_9ALTE</name>
<dbReference type="RefSeq" id="WP_062087162.1">
    <property type="nucleotide sequence ID" value="NZ_CP014322.1"/>
</dbReference>
<accession>A0AAW7YWK1</accession>
<evidence type="ECO:0008006" key="4">
    <source>
        <dbReference type="Google" id="ProtNLM"/>
    </source>
</evidence>
<evidence type="ECO:0000256" key="1">
    <source>
        <dbReference type="SAM" id="SignalP"/>
    </source>
</evidence>
<reference evidence="2" key="1">
    <citation type="submission" date="2023-07" db="EMBL/GenBank/DDBJ databases">
        <title>Genome content predicts the carbon catabolic preferences of heterotrophic bacteria.</title>
        <authorList>
            <person name="Gralka M."/>
        </authorList>
    </citation>
    <scope>NUCLEOTIDE SEQUENCE</scope>
    <source>
        <strain evidence="2">F2M12</strain>
    </source>
</reference>
<dbReference type="AlphaFoldDB" id="A0AAW7YWK1"/>
<evidence type="ECO:0000313" key="2">
    <source>
        <dbReference type="EMBL" id="MDO6576097.1"/>
    </source>
</evidence>
<keyword evidence="1" id="KW-0732">Signal</keyword>
<feature type="chain" id="PRO_5043566616" description="Lipoprotein" evidence="1">
    <location>
        <begin position="23"/>
        <end position="109"/>
    </location>
</feature>
<sequence>MTITLIKKICALASLLSVVALNGCSQTPPCEDIVEVNRQLHVCKSLSKVMNDNRYPQQAMSAKKRYESECENFRYYRDDYDTICKGEQQAIGKKAKAAVNKESLPPKDY</sequence>
<dbReference type="EMBL" id="JAUOQI010000001">
    <property type="protein sequence ID" value="MDO6576097.1"/>
    <property type="molecule type" value="Genomic_DNA"/>
</dbReference>
<dbReference type="Proteomes" id="UP001170717">
    <property type="component" value="Unassembled WGS sequence"/>
</dbReference>
<feature type="signal peptide" evidence="1">
    <location>
        <begin position="1"/>
        <end position="22"/>
    </location>
</feature>